<name>A7NM94_ROSCS</name>
<proteinExistence type="inferred from homology"/>
<evidence type="ECO:0008006" key="8">
    <source>
        <dbReference type="Google" id="ProtNLM"/>
    </source>
</evidence>
<dbReference type="EMBL" id="CP000804">
    <property type="protein sequence ID" value="ABU58656.1"/>
    <property type="molecule type" value="Genomic_DNA"/>
</dbReference>
<accession>A7NM94</accession>
<dbReference type="STRING" id="383372.Rcas_2578"/>
<protein>
    <recommendedName>
        <fullName evidence="8">ABC transporter substrate-binding protein</fullName>
    </recommendedName>
</protein>
<sequence length="414" mass="45878">MQPITRAIGFGYLLICLLALIASAFVGPVGYAPFPIPLGPAQEPVVVTIWYGTEKKLWLEDAAQRFAATNPRVGNRPIRIVLRGIGSRELSLRAARQEFGGDGQPTVISPASSIWVEVAKADWAALNPGSRPFVIDRPDQAAPLALTPLVAVAWKERADVLWPAGPVNFWQNLHDALSNEEGWVGVAKANGFAPGSPEYEKARSWGFVKFGHTSPLTSNSGAQALVLMAYGYHSKSKGLMNADILDPGFQQWMREIEMAVLEFGDSTGTFMTSMVQFGPSKYDIVLVYENLALENVEAAQRRWGDIRIYYPPVTMFSDHPYAILNTPWVTPEQQRAAEQFRDFLLSQPIQEIAFQQYGFRPANPEVPVLTNDASNPFNKYRAYGAQVDTPPLVETPSGDVVTTLLDLWRRQINR</sequence>
<dbReference type="GO" id="GO:1902358">
    <property type="term" value="P:sulfate transmembrane transport"/>
    <property type="evidence" value="ECO:0007669"/>
    <property type="project" value="InterPro"/>
</dbReference>
<reference evidence="6 7" key="1">
    <citation type="submission" date="2007-08" db="EMBL/GenBank/DDBJ databases">
        <title>Complete sequence of Roseiflexus castenholzii DSM 13941.</title>
        <authorList>
            <consortium name="US DOE Joint Genome Institute"/>
            <person name="Copeland A."/>
            <person name="Lucas S."/>
            <person name="Lapidus A."/>
            <person name="Barry K."/>
            <person name="Glavina del Rio T."/>
            <person name="Dalin E."/>
            <person name="Tice H."/>
            <person name="Pitluck S."/>
            <person name="Thompson L.S."/>
            <person name="Brettin T."/>
            <person name="Bruce D."/>
            <person name="Detter J.C."/>
            <person name="Han C."/>
            <person name="Tapia R."/>
            <person name="Schmutz J."/>
            <person name="Larimer F."/>
            <person name="Land M."/>
            <person name="Hauser L."/>
            <person name="Kyrpides N."/>
            <person name="Mikhailova N."/>
            <person name="Bryant D.A."/>
            <person name="Hanada S."/>
            <person name="Tsukatani Y."/>
            <person name="Richardson P."/>
        </authorList>
    </citation>
    <scope>NUCLEOTIDE SEQUENCE [LARGE SCALE GENOMIC DNA]</scope>
    <source>
        <strain evidence="7">DSM 13941 / HLO8</strain>
    </source>
</reference>
<dbReference type="GO" id="GO:0042597">
    <property type="term" value="C:periplasmic space"/>
    <property type="evidence" value="ECO:0007669"/>
    <property type="project" value="UniProtKB-SubCell"/>
</dbReference>
<dbReference type="OrthoDB" id="138542at2"/>
<keyword evidence="5" id="KW-0574">Periplasm</keyword>
<dbReference type="PANTHER" id="PTHR30368:SF2">
    <property type="entry name" value="SULFATE-BINDING PROTEIN"/>
    <property type="match status" value="1"/>
</dbReference>
<evidence type="ECO:0000256" key="2">
    <source>
        <dbReference type="ARBA" id="ARBA00006099"/>
    </source>
</evidence>
<dbReference type="GO" id="GO:0140104">
    <property type="term" value="F:molecular carrier activity"/>
    <property type="evidence" value="ECO:0007669"/>
    <property type="project" value="InterPro"/>
</dbReference>
<dbReference type="SUPFAM" id="SSF53850">
    <property type="entry name" value="Periplasmic binding protein-like II"/>
    <property type="match status" value="1"/>
</dbReference>
<dbReference type="eggNOG" id="COG1613">
    <property type="taxonomic scope" value="Bacteria"/>
</dbReference>
<comment type="subcellular location">
    <subcellularLocation>
        <location evidence="1">Periplasm</location>
    </subcellularLocation>
</comment>
<dbReference type="Pfam" id="PF13531">
    <property type="entry name" value="SBP_bac_11"/>
    <property type="match status" value="1"/>
</dbReference>
<dbReference type="KEGG" id="rca:Rcas_2578"/>
<evidence type="ECO:0000256" key="5">
    <source>
        <dbReference type="ARBA" id="ARBA00022764"/>
    </source>
</evidence>
<dbReference type="PANTHER" id="PTHR30368">
    <property type="entry name" value="SULFATE-BINDING PROTEIN"/>
    <property type="match status" value="1"/>
</dbReference>
<dbReference type="Gene3D" id="3.40.190.10">
    <property type="entry name" value="Periplasmic binding protein-like II"/>
    <property type="match status" value="1"/>
</dbReference>
<evidence type="ECO:0000256" key="1">
    <source>
        <dbReference type="ARBA" id="ARBA00004418"/>
    </source>
</evidence>
<organism evidence="6 7">
    <name type="scientific">Roseiflexus castenholzii (strain DSM 13941 / HLO8)</name>
    <dbReference type="NCBI Taxonomy" id="383372"/>
    <lineage>
        <taxon>Bacteria</taxon>
        <taxon>Bacillati</taxon>
        <taxon>Chloroflexota</taxon>
        <taxon>Chloroflexia</taxon>
        <taxon>Chloroflexales</taxon>
        <taxon>Roseiflexineae</taxon>
        <taxon>Roseiflexaceae</taxon>
        <taxon>Roseiflexus</taxon>
    </lineage>
</organism>
<dbReference type="AlphaFoldDB" id="A7NM94"/>
<evidence type="ECO:0000313" key="7">
    <source>
        <dbReference type="Proteomes" id="UP000000263"/>
    </source>
</evidence>
<keyword evidence="7" id="KW-1185">Reference proteome</keyword>
<dbReference type="HOGENOM" id="CLU_057677_0_0_0"/>
<keyword evidence="4" id="KW-0732">Signal</keyword>
<gene>
    <name evidence="6" type="ordered locus">Rcas_2578</name>
</gene>
<comment type="similarity">
    <text evidence="2">Belongs to the prokaryotic sulfate-binding protein family.</text>
</comment>
<evidence type="ECO:0000313" key="6">
    <source>
        <dbReference type="EMBL" id="ABU58656.1"/>
    </source>
</evidence>
<dbReference type="InterPro" id="IPR005669">
    <property type="entry name" value="Thiosulph/SO4-bd"/>
</dbReference>
<evidence type="ECO:0000256" key="4">
    <source>
        <dbReference type="ARBA" id="ARBA00022729"/>
    </source>
</evidence>
<evidence type="ECO:0000256" key="3">
    <source>
        <dbReference type="ARBA" id="ARBA00022448"/>
    </source>
</evidence>
<keyword evidence="3" id="KW-0813">Transport</keyword>
<dbReference type="Proteomes" id="UP000000263">
    <property type="component" value="Chromosome"/>
</dbReference>